<gene>
    <name evidence="1" type="ORF">BDN70DRAFT_731344</name>
</gene>
<name>A0A9P5YZZ8_9AGAR</name>
<proteinExistence type="predicted"/>
<dbReference type="AlphaFoldDB" id="A0A9P5YZZ8"/>
<reference evidence="1" key="1">
    <citation type="submission" date="2020-11" db="EMBL/GenBank/DDBJ databases">
        <authorList>
            <consortium name="DOE Joint Genome Institute"/>
            <person name="Ahrendt S."/>
            <person name="Riley R."/>
            <person name="Andreopoulos W."/>
            <person name="Labutti K."/>
            <person name="Pangilinan J."/>
            <person name="Ruiz-Duenas F.J."/>
            <person name="Barrasa J.M."/>
            <person name="Sanchez-Garcia M."/>
            <person name="Camarero S."/>
            <person name="Miyauchi S."/>
            <person name="Serrano A."/>
            <person name="Linde D."/>
            <person name="Babiker R."/>
            <person name="Drula E."/>
            <person name="Ayuso-Fernandez I."/>
            <person name="Pacheco R."/>
            <person name="Padilla G."/>
            <person name="Ferreira P."/>
            <person name="Barriuso J."/>
            <person name="Kellner H."/>
            <person name="Castanera R."/>
            <person name="Alfaro M."/>
            <person name="Ramirez L."/>
            <person name="Pisabarro A.G."/>
            <person name="Kuo A."/>
            <person name="Tritt A."/>
            <person name="Lipzen A."/>
            <person name="He G."/>
            <person name="Yan M."/>
            <person name="Ng V."/>
            <person name="Cullen D."/>
            <person name="Martin F."/>
            <person name="Rosso M.-N."/>
            <person name="Henrissat B."/>
            <person name="Hibbett D."/>
            <person name="Martinez A.T."/>
            <person name="Grigoriev I.V."/>
        </authorList>
    </citation>
    <scope>NUCLEOTIDE SEQUENCE</scope>
    <source>
        <strain evidence="1">CIRM-BRFM 674</strain>
    </source>
</reference>
<accession>A0A9P5YZZ8</accession>
<comment type="caution">
    <text evidence="1">The sequence shown here is derived from an EMBL/GenBank/DDBJ whole genome shotgun (WGS) entry which is preliminary data.</text>
</comment>
<evidence type="ECO:0000313" key="1">
    <source>
        <dbReference type="EMBL" id="KAF9478697.1"/>
    </source>
</evidence>
<keyword evidence="2" id="KW-1185">Reference proteome</keyword>
<sequence>MLQDSWVGIGRENGLLGDKCGLSLRLVEESGLNRETCRFLRDKQLSLPCGGRKRVRRLRCVGGTSVE</sequence>
<evidence type="ECO:0000313" key="2">
    <source>
        <dbReference type="Proteomes" id="UP000807469"/>
    </source>
</evidence>
<dbReference type="EMBL" id="MU155228">
    <property type="protein sequence ID" value="KAF9478697.1"/>
    <property type="molecule type" value="Genomic_DNA"/>
</dbReference>
<dbReference type="Proteomes" id="UP000807469">
    <property type="component" value="Unassembled WGS sequence"/>
</dbReference>
<protein>
    <submittedName>
        <fullName evidence="1">Uncharacterized protein</fullName>
    </submittedName>
</protein>
<organism evidence="1 2">
    <name type="scientific">Pholiota conissans</name>
    <dbReference type="NCBI Taxonomy" id="109636"/>
    <lineage>
        <taxon>Eukaryota</taxon>
        <taxon>Fungi</taxon>
        <taxon>Dikarya</taxon>
        <taxon>Basidiomycota</taxon>
        <taxon>Agaricomycotina</taxon>
        <taxon>Agaricomycetes</taxon>
        <taxon>Agaricomycetidae</taxon>
        <taxon>Agaricales</taxon>
        <taxon>Agaricineae</taxon>
        <taxon>Strophariaceae</taxon>
        <taxon>Pholiota</taxon>
    </lineage>
</organism>